<protein>
    <submittedName>
        <fullName evidence="1">Uncharacterized protein</fullName>
    </submittedName>
</protein>
<reference evidence="1" key="1">
    <citation type="journal article" date="2015" name="Nature">
        <title>Complex archaea that bridge the gap between prokaryotes and eukaryotes.</title>
        <authorList>
            <person name="Spang A."/>
            <person name="Saw J.H."/>
            <person name="Jorgensen S.L."/>
            <person name="Zaremba-Niedzwiedzka K."/>
            <person name="Martijn J."/>
            <person name="Lind A.E."/>
            <person name="van Eijk R."/>
            <person name="Schleper C."/>
            <person name="Guy L."/>
            <person name="Ettema T.J."/>
        </authorList>
    </citation>
    <scope>NUCLEOTIDE SEQUENCE</scope>
</reference>
<evidence type="ECO:0000313" key="1">
    <source>
        <dbReference type="EMBL" id="KKN74075.1"/>
    </source>
</evidence>
<dbReference type="AlphaFoldDB" id="A0A0F9SYR6"/>
<comment type="caution">
    <text evidence="1">The sequence shown here is derived from an EMBL/GenBank/DDBJ whole genome shotgun (WGS) entry which is preliminary data.</text>
</comment>
<sequence>MMKPSKRLAIAVLALVGAWFVGSKALAGTISLGRVSTGDTITASSINDPRATLEATINGGIENVNISATAAISESKIAFTSGGHDHGGGSEGTPVVGVALQGYLFGLGISNAAGDTAHDIDIAVGRATDSTDSTNLAVSATLTAAIDTQGINGMDDNDDVTNDAEADTWYEVLVVQKSDGTAIGGYYNKIATSMNCPSGYTNCTFRIIGYVRTGSGNNIINFTRVGRYFRWDDPIKDVDDNTITNDTAETGTLTAPPTTLALVRLRVASDGDQGNFLFGGLVRPTGDSDTTANEDEFCIGVEAQSGDGSTDGVVGECTVLVDSNSQMEYMAVEDANTTTVIINTLGYWDTIGIE</sequence>
<dbReference type="EMBL" id="LAZR01000332">
    <property type="protein sequence ID" value="KKN74075.1"/>
    <property type="molecule type" value="Genomic_DNA"/>
</dbReference>
<proteinExistence type="predicted"/>
<name>A0A0F9SYR6_9ZZZZ</name>
<accession>A0A0F9SYR6</accession>
<gene>
    <name evidence="1" type="ORF">LCGC14_0394150</name>
</gene>
<organism evidence="1">
    <name type="scientific">marine sediment metagenome</name>
    <dbReference type="NCBI Taxonomy" id="412755"/>
    <lineage>
        <taxon>unclassified sequences</taxon>
        <taxon>metagenomes</taxon>
        <taxon>ecological metagenomes</taxon>
    </lineage>
</organism>